<evidence type="ECO:0000313" key="2">
    <source>
        <dbReference type="Proteomes" id="UP001367508"/>
    </source>
</evidence>
<protein>
    <submittedName>
        <fullName evidence="1">Uncharacterized protein</fullName>
    </submittedName>
</protein>
<evidence type="ECO:0000313" key="1">
    <source>
        <dbReference type="EMBL" id="KAK7339038.1"/>
    </source>
</evidence>
<comment type="caution">
    <text evidence="1">The sequence shown here is derived from an EMBL/GenBank/DDBJ whole genome shotgun (WGS) entry which is preliminary data.</text>
</comment>
<accession>A0AAN9LT12</accession>
<dbReference type="EMBL" id="JAYMYQ010000004">
    <property type="protein sequence ID" value="KAK7339038.1"/>
    <property type="molecule type" value="Genomic_DNA"/>
</dbReference>
<dbReference type="Proteomes" id="UP001367508">
    <property type="component" value="Unassembled WGS sequence"/>
</dbReference>
<proteinExistence type="predicted"/>
<dbReference type="AlphaFoldDB" id="A0AAN9LT12"/>
<reference evidence="1 2" key="1">
    <citation type="submission" date="2024-01" db="EMBL/GenBank/DDBJ databases">
        <title>The genomes of 5 underutilized Papilionoideae crops provide insights into root nodulation and disease resistanc.</title>
        <authorList>
            <person name="Jiang F."/>
        </authorList>
    </citation>
    <scope>NUCLEOTIDE SEQUENCE [LARGE SCALE GENOMIC DNA]</scope>
    <source>
        <strain evidence="1">LVBAO_FW01</strain>
        <tissue evidence="1">Leaves</tissue>
    </source>
</reference>
<sequence>MVSMRSFLRQQTSSRVLISWHVSFELSSSGIVVQSGFASSYLECVESLCCIDPTGHDRDAGTLIIWADYPVLSSNHKDTSYACMQRSVGWHRVSTRRRMAKKWD</sequence>
<keyword evidence="2" id="KW-1185">Reference proteome</keyword>
<name>A0AAN9LT12_CANGL</name>
<gene>
    <name evidence="1" type="ORF">VNO77_19680</name>
</gene>
<organism evidence="1 2">
    <name type="scientific">Canavalia gladiata</name>
    <name type="common">Sword bean</name>
    <name type="synonym">Dolichos gladiatus</name>
    <dbReference type="NCBI Taxonomy" id="3824"/>
    <lineage>
        <taxon>Eukaryota</taxon>
        <taxon>Viridiplantae</taxon>
        <taxon>Streptophyta</taxon>
        <taxon>Embryophyta</taxon>
        <taxon>Tracheophyta</taxon>
        <taxon>Spermatophyta</taxon>
        <taxon>Magnoliopsida</taxon>
        <taxon>eudicotyledons</taxon>
        <taxon>Gunneridae</taxon>
        <taxon>Pentapetalae</taxon>
        <taxon>rosids</taxon>
        <taxon>fabids</taxon>
        <taxon>Fabales</taxon>
        <taxon>Fabaceae</taxon>
        <taxon>Papilionoideae</taxon>
        <taxon>50 kb inversion clade</taxon>
        <taxon>NPAAA clade</taxon>
        <taxon>indigoferoid/millettioid clade</taxon>
        <taxon>Phaseoleae</taxon>
        <taxon>Canavalia</taxon>
    </lineage>
</organism>